<evidence type="ECO:0000256" key="1">
    <source>
        <dbReference type="SAM" id="MobiDB-lite"/>
    </source>
</evidence>
<protein>
    <recommendedName>
        <fullName evidence="3">Zinc finger FYVE domain-containing protein 19</fullName>
    </recommendedName>
</protein>
<dbReference type="SUPFAM" id="SSF57845">
    <property type="entry name" value="B-box zinc-binding domain"/>
    <property type="match status" value="1"/>
</dbReference>
<dbReference type="EMBL" id="GBRD01018068">
    <property type="protein sequence ID" value="JAG47759.1"/>
    <property type="molecule type" value="Transcribed_RNA"/>
</dbReference>
<feature type="region of interest" description="Disordered" evidence="1">
    <location>
        <begin position="16"/>
        <end position="38"/>
    </location>
</feature>
<proteinExistence type="predicted"/>
<dbReference type="AlphaFoldDB" id="A0A0K8S3N7"/>
<accession>A0A0K8S3N7</accession>
<evidence type="ECO:0008006" key="3">
    <source>
        <dbReference type="Google" id="ProtNLM"/>
    </source>
</evidence>
<reference evidence="2" key="1">
    <citation type="submission" date="2014-09" db="EMBL/GenBank/DDBJ databases">
        <authorList>
            <person name="Magalhaes I.L.F."/>
            <person name="Oliveira U."/>
            <person name="Santos F.R."/>
            <person name="Vidigal T.H.D.A."/>
            <person name="Brescovit A.D."/>
            <person name="Santos A.J."/>
        </authorList>
    </citation>
    <scope>NUCLEOTIDE SEQUENCE</scope>
</reference>
<dbReference type="PANTHER" id="PTHR46603:SF1">
    <property type="entry name" value="ABSCISSION_NOCUT CHECKPOINT REGULATOR"/>
    <property type="match status" value="1"/>
</dbReference>
<evidence type="ECO:0000313" key="2">
    <source>
        <dbReference type="EMBL" id="JAG47759.1"/>
    </source>
</evidence>
<name>A0A0K8S3N7_LYGHE</name>
<dbReference type="PANTHER" id="PTHR46603">
    <property type="entry name" value="ABSCISSION/NOCUT CHECKPOINT REGULATOR"/>
    <property type="match status" value="1"/>
</dbReference>
<feature type="region of interest" description="Disordered" evidence="1">
    <location>
        <begin position="95"/>
        <end position="120"/>
    </location>
</feature>
<sequence>MNNIDDLIRQRLNKLRSESQIPAAAPSSALPPPKKSSVEEVEFLLQQLSAQTELEEKSMNERLDIDSQILQRLERLKAESGGLVGARIPSASSLTSAAAAARLEPSDDLPPPPMSLDDLGSDSDAGECVMCDATPSISCGGCFNDLYCQKCFSECHDPGENHQAKPYVARRKK</sequence>
<organism evidence="2">
    <name type="scientific">Lygus hesperus</name>
    <name type="common">Western plant bug</name>
    <dbReference type="NCBI Taxonomy" id="30085"/>
    <lineage>
        <taxon>Eukaryota</taxon>
        <taxon>Metazoa</taxon>
        <taxon>Ecdysozoa</taxon>
        <taxon>Arthropoda</taxon>
        <taxon>Hexapoda</taxon>
        <taxon>Insecta</taxon>
        <taxon>Pterygota</taxon>
        <taxon>Neoptera</taxon>
        <taxon>Paraneoptera</taxon>
        <taxon>Hemiptera</taxon>
        <taxon>Heteroptera</taxon>
        <taxon>Panheteroptera</taxon>
        <taxon>Cimicomorpha</taxon>
        <taxon>Miridae</taxon>
        <taxon>Mirini</taxon>
        <taxon>Lygus</taxon>
    </lineage>
</organism>